<organism evidence="1 2">
    <name type="scientific">Acaulospora morrowiae</name>
    <dbReference type="NCBI Taxonomy" id="94023"/>
    <lineage>
        <taxon>Eukaryota</taxon>
        <taxon>Fungi</taxon>
        <taxon>Fungi incertae sedis</taxon>
        <taxon>Mucoromycota</taxon>
        <taxon>Glomeromycotina</taxon>
        <taxon>Glomeromycetes</taxon>
        <taxon>Diversisporales</taxon>
        <taxon>Acaulosporaceae</taxon>
        <taxon>Acaulospora</taxon>
    </lineage>
</organism>
<accession>A0A9N9HXZ6</accession>
<name>A0A9N9HXZ6_9GLOM</name>
<dbReference type="AlphaFoldDB" id="A0A9N9HXZ6"/>
<dbReference type="EMBL" id="CAJVPV010019797">
    <property type="protein sequence ID" value="CAG8712407.1"/>
    <property type="molecule type" value="Genomic_DNA"/>
</dbReference>
<comment type="caution">
    <text evidence="1">The sequence shown here is derived from an EMBL/GenBank/DDBJ whole genome shotgun (WGS) entry which is preliminary data.</text>
</comment>
<reference evidence="1" key="1">
    <citation type="submission" date="2021-06" db="EMBL/GenBank/DDBJ databases">
        <authorList>
            <person name="Kallberg Y."/>
            <person name="Tangrot J."/>
            <person name="Rosling A."/>
        </authorList>
    </citation>
    <scope>NUCLEOTIDE SEQUENCE</scope>
    <source>
        <strain evidence="1">CL551</strain>
    </source>
</reference>
<evidence type="ECO:0000313" key="2">
    <source>
        <dbReference type="Proteomes" id="UP000789342"/>
    </source>
</evidence>
<protein>
    <submittedName>
        <fullName evidence="1">17661_t:CDS:1</fullName>
    </submittedName>
</protein>
<evidence type="ECO:0000313" key="1">
    <source>
        <dbReference type="EMBL" id="CAG8712407.1"/>
    </source>
</evidence>
<gene>
    <name evidence="1" type="ORF">AMORRO_LOCUS12775</name>
</gene>
<sequence length="106" mass="12471">MEKTEMKCENGNVITKVELMSKDGWNMNSEIQKFRKPERNVSWKTMQERKCNIEISEARKNIAECETKFVRRLIFLPSFDVTPEIEDCVDGVRHSESEHSVVNTFE</sequence>
<keyword evidence="2" id="KW-1185">Reference proteome</keyword>
<dbReference type="Proteomes" id="UP000789342">
    <property type="component" value="Unassembled WGS sequence"/>
</dbReference>
<proteinExistence type="predicted"/>